<gene>
    <name evidence="5" type="ORF">KR50_12450</name>
</gene>
<evidence type="ECO:0000313" key="5">
    <source>
        <dbReference type="EMBL" id="KIL48660.1"/>
    </source>
</evidence>
<evidence type="ECO:0000259" key="4">
    <source>
        <dbReference type="PROSITE" id="PS51266"/>
    </source>
</evidence>
<feature type="domain" description="CHY-type" evidence="4">
    <location>
        <begin position="12"/>
        <end position="93"/>
    </location>
</feature>
<dbReference type="RefSeq" id="WP_041056123.1">
    <property type="nucleotide sequence ID" value="NZ_JXRR01000011.1"/>
</dbReference>
<dbReference type="GO" id="GO:0008270">
    <property type="term" value="F:zinc ion binding"/>
    <property type="evidence" value="ECO:0007669"/>
    <property type="project" value="UniProtKB-KW"/>
</dbReference>
<sequence length="112" mass="12596">MYSHGKKIMGEVLDQETRCVHYHTKKDIIAIKFYCCDTYYPCKSCHDLKGCGNHSVWPASLFNEKAIFCGACGTELTINDYLQCHSVCPACSALFNPGCSLHAADYFELKKD</sequence>
<dbReference type="PROSITE" id="PS51266">
    <property type="entry name" value="ZF_CHY"/>
    <property type="match status" value="1"/>
</dbReference>
<evidence type="ECO:0000256" key="2">
    <source>
        <dbReference type="ARBA" id="ARBA00022771"/>
    </source>
</evidence>
<reference evidence="5 6" key="1">
    <citation type="submission" date="2015-01" db="EMBL/GenBank/DDBJ databases">
        <title>Jeotgalibacillus campisalis genome sequencing.</title>
        <authorList>
            <person name="Goh K.M."/>
            <person name="Chan K.-G."/>
            <person name="Yaakop A.S."/>
            <person name="Ee R."/>
            <person name="Gan H.M."/>
            <person name="Chan C.S."/>
        </authorList>
    </citation>
    <scope>NUCLEOTIDE SEQUENCE [LARGE SCALE GENOMIC DNA]</scope>
    <source>
        <strain evidence="5 6">SF-57</strain>
    </source>
</reference>
<accession>A0A0C2REI9</accession>
<evidence type="ECO:0000256" key="3">
    <source>
        <dbReference type="ARBA" id="ARBA00022833"/>
    </source>
</evidence>
<keyword evidence="2" id="KW-0863">Zinc-finger</keyword>
<keyword evidence="1" id="KW-0479">Metal-binding</keyword>
<keyword evidence="6" id="KW-1185">Reference proteome</keyword>
<evidence type="ECO:0000313" key="6">
    <source>
        <dbReference type="Proteomes" id="UP000031972"/>
    </source>
</evidence>
<keyword evidence="3" id="KW-0862">Zinc</keyword>
<evidence type="ECO:0000256" key="1">
    <source>
        <dbReference type="ARBA" id="ARBA00022723"/>
    </source>
</evidence>
<dbReference type="InterPro" id="IPR008913">
    <property type="entry name" value="Znf_CHY"/>
</dbReference>
<dbReference type="PATRIC" id="fig|220754.4.peg.1268"/>
<dbReference type="InterPro" id="IPR016694">
    <property type="entry name" value="UCP017292"/>
</dbReference>
<dbReference type="PIRSF" id="PIRSF017292">
    <property type="entry name" value="UCP017292_Znf_CHY"/>
    <property type="match status" value="1"/>
</dbReference>
<name>A0A0C2REI9_9BACL</name>
<dbReference type="EMBL" id="JXRR01000011">
    <property type="protein sequence ID" value="KIL48660.1"/>
    <property type="molecule type" value="Genomic_DNA"/>
</dbReference>
<dbReference type="Pfam" id="PF05495">
    <property type="entry name" value="zf-CHY"/>
    <property type="match status" value="1"/>
</dbReference>
<dbReference type="Proteomes" id="UP000031972">
    <property type="component" value="Unassembled WGS sequence"/>
</dbReference>
<proteinExistence type="predicted"/>
<comment type="caution">
    <text evidence="5">The sequence shown here is derived from an EMBL/GenBank/DDBJ whole genome shotgun (WGS) entry which is preliminary data.</text>
</comment>
<protein>
    <recommendedName>
        <fullName evidence="4">CHY-type domain-containing protein</fullName>
    </recommendedName>
</protein>
<dbReference type="OrthoDB" id="882119at2"/>
<dbReference type="InterPro" id="IPR037274">
    <property type="entry name" value="Znf_CHY_sf"/>
</dbReference>
<dbReference type="AlphaFoldDB" id="A0A0C2REI9"/>
<organism evidence="5 6">
    <name type="scientific">Jeotgalibacillus campisalis</name>
    <dbReference type="NCBI Taxonomy" id="220754"/>
    <lineage>
        <taxon>Bacteria</taxon>
        <taxon>Bacillati</taxon>
        <taxon>Bacillota</taxon>
        <taxon>Bacilli</taxon>
        <taxon>Bacillales</taxon>
        <taxon>Caryophanaceae</taxon>
        <taxon>Jeotgalibacillus</taxon>
    </lineage>
</organism>
<dbReference type="SUPFAM" id="SSF161219">
    <property type="entry name" value="CHY zinc finger-like"/>
    <property type="match status" value="1"/>
</dbReference>